<reference evidence="1" key="1">
    <citation type="submission" date="2014-09" db="EMBL/GenBank/DDBJ databases">
        <authorList>
            <person name="Magalhaes I.L.F."/>
            <person name="Oliveira U."/>
            <person name="Santos F.R."/>
            <person name="Vidigal T.H.D.A."/>
            <person name="Brescovit A.D."/>
            <person name="Santos A.J."/>
        </authorList>
    </citation>
    <scope>NUCLEOTIDE SEQUENCE</scope>
    <source>
        <tissue evidence="1">Shoot tissue taken approximately 20 cm above the soil surface</tissue>
    </source>
</reference>
<dbReference type="AlphaFoldDB" id="A0A0A8ZK99"/>
<sequence length="53" mass="6000">MVASLQIHTPAIELRFHLAMSSQNQFPIVVLVTFMVPSPNPIMLHPIWLCNTD</sequence>
<reference evidence="1" key="2">
    <citation type="journal article" date="2015" name="Data Brief">
        <title>Shoot transcriptome of the giant reed, Arundo donax.</title>
        <authorList>
            <person name="Barrero R.A."/>
            <person name="Guerrero F.D."/>
            <person name="Moolhuijzen P."/>
            <person name="Goolsby J.A."/>
            <person name="Tidwell J."/>
            <person name="Bellgard S.E."/>
            <person name="Bellgard M.I."/>
        </authorList>
    </citation>
    <scope>NUCLEOTIDE SEQUENCE</scope>
    <source>
        <tissue evidence="1">Shoot tissue taken approximately 20 cm above the soil surface</tissue>
    </source>
</reference>
<proteinExistence type="predicted"/>
<organism evidence="1">
    <name type="scientific">Arundo donax</name>
    <name type="common">Giant reed</name>
    <name type="synonym">Donax arundinaceus</name>
    <dbReference type="NCBI Taxonomy" id="35708"/>
    <lineage>
        <taxon>Eukaryota</taxon>
        <taxon>Viridiplantae</taxon>
        <taxon>Streptophyta</taxon>
        <taxon>Embryophyta</taxon>
        <taxon>Tracheophyta</taxon>
        <taxon>Spermatophyta</taxon>
        <taxon>Magnoliopsida</taxon>
        <taxon>Liliopsida</taxon>
        <taxon>Poales</taxon>
        <taxon>Poaceae</taxon>
        <taxon>PACMAD clade</taxon>
        <taxon>Arundinoideae</taxon>
        <taxon>Arundineae</taxon>
        <taxon>Arundo</taxon>
    </lineage>
</organism>
<accession>A0A0A8ZK99</accession>
<evidence type="ECO:0000313" key="1">
    <source>
        <dbReference type="EMBL" id="JAD37140.1"/>
    </source>
</evidence>
<dbReference type="EMBL" id="GBRH01260755">
    <property type="protein sequence ID" value="JAD37140.1"/>
    <property type="molecule type" value="Transcribed_RNA"/>
</dbReference>
<name>A0A0A8ZK99_ARUDO</name>
<protein>
    <submittedName>
        <fullName evidence="1">Uncharacterized protein</fullName>
    </submittedName>
</protein>